<dbReference type="InterPro" id="IPR037523">
    <property type="entry name" value="VOC_core"/>
</dbReference>
<dbReference type="Proteomes" id="UP000037904">
    <property type="component" value="Unassembled WGS sequence"/>
</dbReference>
<organism evidence="2 3">
    <name type="scientific">Fusarium langsethiae</name>
    <dbReference type="NCBI Taxonomy" id="179993"/>
    <lineage>
        <taxon>Eukaryota</taxon>
        <taxon>Fungi</taxon>
        <taxon>Dikarya</taxon>
        <taxon>Ascomycota</taxon>
        <taxon>Pezizomycotina</taxon>
        <taxon>Sordariomycetes</taxon>
        <taxon>Hypocreomycetidae</taxon>
        <taxon>Hypocreales</taxon>
        <taxon>Nectriaceae</taxon>
        <taxon>Fusarium</taxon>
    </lineage>
</organism>
<name>A0A0N0V506_FUSLA</name>
<accession>A0A0N0V506</accession>
<gene>
    <name evidence="2" type="ORF">FLAG1_10610</name>
</gene>
<proteinExistence type="predicted"/>
<dbReference type="AlphaFoldDB" id="A0A0N0V506"/>
<sequence>MPLPLNDPRIRLLRTAYVVYYHTDLNKARIFLSDFGLDTVEDKGQEIFFRGYGEEPFVYIARQAPAGAGSKFSGAAYEVESREDLIRAAKIPSATPILKLDAPGGGEVVTLTDPIGHLVHLVYGQTRRPHGPLDGGLAKLTVNYEDEKPRKGRFQRFERGPALVHRWGHYGVTYPEGSYQQLFDWYTTNLALAPSDVVYRDEKPITCFFHIDRGLEFTDHHAFFFKPAKANQKPSVAHAAFEVHDFDVQQLGHQYLTKKGYELCWGVGRHVLGSQVFDYWFDPSKFIVEHYADGDLVNSETKVAHVPAGPEALAVWGPPVPKVF</sequence>
<evidence type="ECO:0000313" key="3">
    <source>
        <dbReference type="Proteomes" id="UP000037904"/>
    </source>
</evidence>
<reference evidence="2 3" key="1">
    <citation type="submission" date="2015-04" db="EMBL/GenBank/DDBJ databases">
        <title>The draft genome sequence of Fusarium langsethiae, a T-2/HT-2 mycotoxin producer.</title>
        <authorList>
            <person name="Lysoe E."/>
            <person name="Divon H.H."/>
            <person name="Terzi V."/>
            <person name="Orru L."/>
            <person name="Lamontanara A."/>
            <person name="Kolseth A.-K."/>
            <person name="Frandsen R.J."/>
            <person name="Nielsen K."/>
            <person name="Thrane U."/>
        </authorList>
    </citation>
    <scope>NUCLEOTIDE SEQUENCE [LARGE SCALE GENOMIC DNA]</scope>
    <source>
        <strain evidence="2 3">Fl201059</strain>
    </source>
</reference>
<evidence type="ECO:0000259" key="1">
    <source>
        <dbReference type="PROSITE" id="PS51819"/>
    </source>
</evidence>
<protein>
    <submittedName>
        <fullName evidence="2">Trihydroxytoluene oxygenase protein</fullName>
    </submittedName>
</protein>
<dbReference type="Gene3D" id="3.10.180.10">
    <property type="entry name" value="2,3-Dihydroxybiphenyl 1,2-Dioxygenase, domain 1"/>
    <property type="match status" value="2"/>
</dbReference>
<dbReference type="SUPFAM" id="SSF54593">
    <property type="entry name" value="Glyoxalase/Bleomycin resistance protein/Dihydroxybiphenyl dioxygenase"/>
    <property type="match status" value="1"/>
</dbReference>
<comment type="caution">
    <text evidence="2">The sequence shown here is derived from an EMBL/GenBank/DDBJ whole genome shotgun (WGS) entry which is preliminary data.</text>
</comment>
<evidence type="ECO:0000313" key="2">
    <source>
        <dbReference type="EMBL" id="KPA36611.1"/>
    </source>
</evidence>
<dbReference type="InterPro" id="IPR029068">
    <property type="entry name" value="Glyas_Bleomycin-R_OHBP_Dase"/>
</dbReference>
<keyword evidence="3" id="KW-1185">Reference proteome</keyword>
<dbReference type="CDD" id="cd07267">
    <property type="entry name" value="THT_Oxygenase_N"/>
    <property type="match status" value="1"/>
</dbReference>
<dbReference type="PROSITE" id="PS51819">
    <property type="entry name" value="VOC"/>
    <property type="match status" value="2"/>
</dbReference>
<dbReference type="EMBL" id="JXCE01000588">
    <property type="protein sequence ID" value="KPA36611.1"/>
    <property type="molecule type" value="Genomic_DNA"/>
</dbReference>
<feature type="domain" description="VOC" evidence="1">
    <location>
        <begin position="166"/>
        <end position="293"/>
    </location>
</feature>
<feature type="domain" description="VOC" evidence="1">
    <location>
        <begin position="14"/>
        <end position="124"/>
    </location>
</feature>
<dbReference type="FunFam" id="3.10.180.10:FF:000034">
    <property type="entry name" value="Glyoxalase/Bleomycin resistance protein/Dihydroxybiphenyl dioxygenase"/>
    <property type="match status" value="1"/>
</dbReference>
<dbReference type="FunFam" id="3.10.180.10:FF:000039">
    <property type="entry name" value="Trihydroxytoluene oxygenase (AFU_orthologue AFUA_8G02470)"/>
    <property type="match status" value="1"/>
</dbReference>